<comment type="similarity">
    <text evidence="2 6">Belongs to the intercrine alpha (chemokine CxC) family.</text>
</comment>
<proteinExistence type="inferred from homology"/>
<dbReference type="GO" id="GO:0006955">
    <property type="term" value="P:immune response"/>
    <property type="evidence" value="ECO:0007669"/>
    <property type="project" value="InterPro"/>
</dbReference>
<feature type="signal peptide" evidence="6">
    <location>
        <begin position="1"/>
        <end position="23"/>
    </location>
</feature>
<dbReference type="GO" id="GO:0006952">
    <property type="term" value="P:defense response"/>
    <property type="evidence" value="ECO:0007669"/>
    <property type="project" value="InterPro"/>
</dbReference>
<organism evidence="8 9">
    <name type="scientific">Mastacembelus armatus</name>
    <name type="common">zig-zag eel</name>
    <dbReference type="NCBI Taxonomy" id="205130"/>
    <lineage>
        <taxon>Eukaryota</taxon>
        <taxon>Metazoa</taxon>
        <taxon>Chordata</taxon>
        <taxon>Craniata</taxon>
        <taxon>Vertebrata</taxon>
        <taxon>Euteleostomi</taxon>
        <taxon>Actinopterygii</taxon>
        <taxon>Neopterygii</taxon>
        <taxon>Teleostei</taxon>
        <taxon>Neoteleostei</taxon>
        <taxon>Acanthomorphata</taxon>
        <taxon>Anabantaria</taxon>
        <taxon>Synbranchiformes</taxon>
        <taxon>Mastacembelidae</taxon>
        <taxon>Mastacembelus</taxon>
    </lineage>
</organism>
<evidence type="ECO:0000256" key="3">
    <source>
        <dbReference type="ARBA" id="ARBA00022514"/>
    </source>
</evidence>
<dbReference type="InterPro" id="IPR001089">
    <property type="entry name" value="Chemokine_CXC"/>
</dbReference>
<keyword evidence="3 6" id="KW-0202">Cytokine</keyword>
<dbReference type="InterPro" id="IPR039809">
    <property type="entry name" value="Chemokine_b/g/d"/>
</dbReference>
<dbReference type="InterPro" id="IPR018048">
    <property type="entry name" value="Chemokine_CXC_CS"/>
</dbReference>
<dbReference type="STRING" id="205130.ENSMAMP00000025314"/>
<evidence type="ECO:0000256" key="6">
    <source>
        <dbReference type="RuleBase" id="RU361149"/>
    </source>
</evidence>
<dbReference type="AlphaFoldDB" id="A0A3Q3MYV0"/>
<evidence type="ECO:0000313" key="8">
    <source>
        <dbReference type="Ensembl" id="ENSMAMP00000025314.2"/>
    </source>
</evidence>
<keyword evidence="9" id="KW-1185">Reference proteome</keyword>
<dbReference type="SUPFAM" id="SSF54117">
    <property type="entry name" value="Interleukin 8-like chemokines"/>
    <property type="match status" value="1"/>
</dbReference>
<dbReference type="PRINTS" id="PR00437">
    <property type="entry name" value="SMALLCYTKCXC"/>
</dbReference>
<evidence type="ECO:0000259" key="7">
    <source>
        <dbReference type="SMART" id="SM00199"/>
    </source>
</evidence>
<dbReference type="SMART" id="SM00199">
    <property type="entry name" value="SCY"/>
    <property type="match status" value="1"/>
</dbReference>
<dbReference type="PROSITE" id="PS00471">
    <property type="entry name" value="SMALL_CYTOKINES_CXC"/>
    <property type="match status" value="1"/>
</dbReference>
<dbReference type="PANTHER" id="PTHR12015">
    <property type="entry name" value="SMALL INDUCIBLE CYTOKINE A"/>
    <property type="match status" value="1"/>
</dbReference>
<evidence type="ECO:0000256" key="5">
    <source>
        <dbReference type="ARBA" id="ARBA00023157"/>
    </source>
</evidence>
<sequence>MTPKPVLLLAVLTLCCCIASLHASPKPGCNCLRTTNSVIPFQAIRKIEGFPISGQCRRTEIIITLRSGTPVCVNPDAKWVKTLLNNLRKVMTCFIFLSVIV</sequence>
<dbReference type="InterPro" id="IPR001811">
    <property type="entry name" value="Chemokine_IL8-like_dom"/>
</dbReference>
<keyword evidence="6" id="KW-0732">Signal</keyword>
<dbReference type="GO" id="GO:0005615">
    <property type="term" value="C:extracellular space"/>
    <property type="evidence" value="ECO:0007669"/>
    <property type="project" value="UniProtKB-UniRule"/>
</dbReference>
<evidence type="ECO:0000256" key="1">
    <source>
        <dbReference type="ARBA" id="ARBA00004613"/>
    </source>
</evidence>
<reference evidence="8" key="2">
    <citation type="submission" date="2025-09" db="UniProtKB">
        <authorList>
            <consortium name="Ensembl"/>
        </authorList>
    </citation>
    <scope>IDENTIFICATION</scope>
</reference>
<dbReference type="CDD" id="cd00273">
    <property type="entry name" value="Chemokine_CXC"/>
    <property type="match status" value="1"/>
</dbReference>
<dbReference type="InterPro" id="IPR036048">
    <property type="entry name" value="Interleukin_8-like_sf"/>
</dbReference>
<keyword evidence="4 6" id="KW-0964">Secreted</keyword>
<reference evidence="8" key="1">
    <citation type="submission" date="2025-08" db="UniProtKB">
        <authorList>
            <consortium name="Ensembl"/>
        </authorList>
    </citation>
    <scope>IDENTIFICATION</scope>
</reference>
<dbReference type="GeneTree" id="ENSGT01000000214675"/>
<dbReference type="Pfam" id="PF00048">
    <property type="entry name" value="IL8"/>
    <property type="match status" value="1"/>
</dbReference>
<protein>
    <recommendedName>
        <fullName evidence="6">C-X-C motif chemokine</fullName>
    </recommendedName>
</protein>
<evidence type="ECO:0000313" key="9">
    <source>
        <dbReference type="Proteomes" id="UP000261640"/>
    </source>
</evidence>
<name>A0A3Q3MYV0_9TELE</name>
<dbReference type="InParanoid" id="A0A3Q3MYV0"/>
<evidence type="ECO:0000256" key="4">
    <source>
        <dbReference type="ARBA" id="ARBA00022525"/>
    </source>
</evidence>
<dbReference type="Gene3D" id="2.40.50.40">
    <property type="match status" value="1"/>
</dbReference>
<evidence type="ECO:0000256" key="2">
    <source>
        <dbReference type="ARBA" id="ARBA00010665"/>
    </source>
</evidence>
<dbReference type="GO" id="GO:0008009">
    <property type="term" value="F:chemokine activity"/>
    <property type="evidence" value="ECO:0007669"/>
    <property type="project" value="InterPro"/>
</dbReference>
<accession>A0A3Q3MYV0</accession>
<dbReference type="Ensembl" id="ENSMAMT00000025965.2">
    <property type="protein sequence ID" value="ENSMAMP00000025314.2"/>
    <property type="gene ID" value="ENSMAMG00000016994.2"/>
</dbReference>
<dbReference type="PANTHER" id="PTHR12015:SF203">
    <property type="entry name" value="CHEMOKINE INTERLEUKIN-8-LIKE DOMAIN-CONTAINING PROTEIN"/>
    <property type="match status" value="1"/>
</dbReference>
<dbReference type="InterPro" id="IPR033899">
    <property type="entry name" value="CXC_Chemokine_domain"/>
</dbReference>
<feature type="chain" id="PRO_5030002022" description="C-X-C motif chemokine" evidence="6">
    <location>
        <begin position="24"/>
        <end position="101"/>
    </location>
</feature>
<keyword evidence="6" id="KW-0145">Chemotaxis</keyword>
<comment type="subcellular location">
    <subcellularLocation>
        <location evidence="1 6">Secreted</location>
    </subcellularLocation>
</comment>
<dbReference type="Proteomes" id="UP000261640">
    <property type="component" value="Unplaced"/>
</dbReference>
<keyword evidence="5" id="KW-1015">Disulfide bond</keyword>
<feature type="domain" description="Chemokine interleukin-8-like" evidence="7">
    <location>
        <begin position="26"/>
        <end position="87"/>
    </location>
</feature>